<reference evidence="2" key="1">
    <citation type="submission" date="2016-10" db="EMBL/GenBank/DDBJ databases">
        <authorList>
            <person name="de Groot N.N."/>
        </authorList>
    </citation>
    <scope>NUCLEOTIDE SEQUENCE</scope>
</reference>
<name>A0A1W1ED33_9ZZZZ</name>
<sequence>MRKIALIALSALPLFAGFFPATVNTSVSNISGNNIKMSSSFPVNGMSGVVVHNYGNNIKAITSRIMQTSKGTAVLKGNDIIHHDKLPTIKTLVAKGDKVIGGYLYNNVLLLAPDANTYSKITASYNKQWIHPDLYAIYLSQEGESMPTKANLAEFAKQYQVGLIYIVKKGSAVLLDPITGKHVGQKAVSGLPAKAQFPFFMRFDKIDSGWFSKSASGTYYNLVESL</sequence>
<gene>
    <name evidence="2" type="ORF">MNB_SV-5-776</name>
</gene>
<dbReference type="EMBL" id="FPKX01000031">
    <property type="protein sequence ID" value="SFZ97926.1"/>
    <property type="molecule type" value="Genomic_DNA"/>
</dbReference>
<dbReference type="AlphaFoldDB" id="A0A1W1ED33"/>
<protein>
    <recommendedName>
        <fullName evidence="1">Plasminogen-binding protein PgbA N-terminal domain-containing protein</fullName>
    </recommendedName>
</protein>
<evidence type="ECO:0000259" key="1">
    <source>
        <dbReference type="Pfam" id="PF15436"/>
    </source>
</evidence>
<dbReference type="Pfam" id="PF15436">
    <property type="entry name" value="PGBA_N"/>
    <property type="match status" value="1"/>
</dbReference>
<organism evidence="2">
    <name type="scientific">hydrothermal vent metagenome</name>
    <dbReference type="NCBI Taxonomy" id="652676"/>
    <lineage>
        <taxon>unclassified sequences</taxon>
        <taxon>metagenomes</taxon>
        <taxon>ecological metagenomes</taxon>
    </lineage>
</organism>
<proteinExistence type="predicted"/>
<evidence type="ECO:0000313" key="2">
    <source>
        <dbReference type="EMBL" id="SFZ97926.1"/>
    </source>
</evidence>
<accession>A0A1W1ED33</accession>
<dbReference type="InterPro" id="IPR029276">
    <property type="entry name" value="PgbA_N"/>
</dbReference>
<feature type="domain" description="Plasminogen-binding protein PgbA N-terminal" evidence="1">
    <location>
        <begin position="24"/>
        <end position="220"/>
    </location>
</feature>